<comment type="caution">
    <text evidence="1">The sequence shown here is derived from an EMBL/GenBank/DDBJ whole genome shotgun (WGS) entry which is preliminary data.</text>
</comment>
<dbReference type="EMBL" id="LXQD01000017">
    <property type="protein sequence ID" value="RCJ41973.1"/>
    <property type="molecule type" value="Genomic_DNA"/>
</dbReference>
<organism evidence="1 2">
    <name type="scientific">Nostoc minutum NIES-26</name>
    <dbReference type="NCBI Taxonomy" id="1844469"/>
    <lineage>
        <taxon>Bacteria</taxon>
        <taxon>Bacillati</taxon>
        <taxon>Cyanobacteriota</taxon>
        <taxon>Cyanophyceae</taxon>
        <taxon>Nostocales</taxon>
        <taxon>Nostocaceae</taxon>
        <taxon>Nostoc</taxon>
    </lineage>
</organism>
<accession>A0A367S1X2</accession>
<name>A0A367S1X2_9NOSO</name>
<dbReference type="AlphaFoldDB" id="A0A367S1X2"/>
<protein>
    <submittedName>
        <fullName evidence="1">Uncharacterized protein</fullName>
    </submittedName>
</protein>
<sequence length="63" mass="7074">MKLILISLFHIPISLVAGISEINNRVKRAMSDDKSQSAYAFDKLSITIAFVISNASFNQILRY</sequence>
<dbReference type="Proteomes" id="UP000252107">
    <property type="component" value="Unassembled WGS sequence"/>
</dbReference>
<gene>
    <name evidence="1" type="ORF">A6770_35685</name>
</gene>
<proteinExistence type="predicted"/>
<evidence type="ECO:0000313" key="1">
    <source>
        <dbReference type="EMBL" id="RCJ41973.1"/>
    </source>
</evidence>
<reference evidence="1" key="1">
    <citation type="submission" date="2016-04" db="EMBL/GenBank/DDBJ databases">
        <authorList>
            <person name="Tabuchi Yagui T.R."/>
        </authorList>
    </citation>
    <scope>NUCLEOTIDE SEQUENCE [LARGE SCALE GENOMIC DNA]</scope>
    <source>
        <strain evidence="1">NIES-26</strain>
    </source>
</reference>
<keyword evidence="2" id="KW-1185">Reference proteome</keyword>
<evidence type="ECO:0000313" key="2">
    <source>
        <dbReference type="Proteomes" id="UP000252107"/>
    </source>
</evidence>